<keyword evidence="2" id="KW-1185">Reference proteome</keyword>
<reference evidence="1 2" key="1">
    <citation type="journal article" date="2019" name="Int. J. Syst. Evol. Microbiol.">
        <title>The Global Catalogue of Microorganisms (GCM) 10K type strain sequencing project: providing services to taxonomists for standard genome sequencing and annotation.</title>
        <authorList>
            <consortium name="The Broad Institute Genomics Platform"/>
            <consortium name="The Broad Institute Genome Sequencing Center for Infectious Disease"/>
            <person name="Wu L."/>
            <person name="Ma J."/>
        </authorList>
    </citation>
    <scope>NUCLEOTIDE SEQUENCE [LARGE SCALE GENOMIC DNA]</scope>
    <source>
        <strain evidence="1 2">JCM 13008</strain>
    </source>
</reference>
<gene>
    <name evidence="1" type="ORF">GCM10009668_34560</name>
</gene>
<evidence type="ECO:0000313" key="1">
    <source>
        <dbReference type="EMBL" id="GAA1110812.1"/>
    </source>
</evidence>
<proteinExistence type="predicted"/>
<dbReference type="RefSeq" id="WP_343996107.1">
    <property type="nucleotide sequence ID" value="NZ_BAAALG010000013.1"/>
</dbReference>
<name>A0ABN1U027_9ACTN</name>
<protein>
    <submittedName>
        <fullName evidence="1">Uncharacterized protein</fullName>
    </submittedName>
</protein>
<evidence type="ECO:0000313" key="2">
    <source>
        <dbReference type="Proteomes" id="UP001501581"/>
    </source>
</evidence>
<sequence length="102" mass="11009">MSHDHDHDHDHEGTEDLTISVAAQAIADESAQHQAVVSNDQPGIHISLIEMPDTDADADEWDLDTEADLGLKIMLGGLDPEMAIQLLQVAIDFLGDAEPEEG</sequence>
<dbReference type="EMBL" id="BAAALG010000013">
    <property type="protein sequence ID" value="GAA1110812.1"/>
    <property type="molecule type" value="Genomic_DNA"/>
</dbReference>
<dbReference type="Proteomes" id="UP001501581">
    <property type="component" value="Unassembled WGS sequence"/>
</dbReference>
<accession>A0ABN1U027</accession>
<organism evidence="1 2">
    <name type="scientific">Nocardioides dubius</name>
    <dbReference type="NCBI Taxonomy" id="317019"/>
    <lineage>
        <taxon>Bacteria</taxon>
        <taxon>Bacillati</taxon>
        <taxon>Actinomycetota</taxon>
        <taxon>Actinomycetes</taxon>
        <taxon>Propionibacteriales</taxon>
        <taxon>Nocardioidaceae</taxon>
        <taxon>Nocardioides</taxon>
    </lineage>
</organism>
<comment type="caution">
    <text evidence="1">The sequence shown here is derived from an EMBL/GenBank/DDBJ whole genome shotgun (WGS) entry which is preliminary data.</text>
</comment>